<sequence>MVISQPATPERGAGAQLDQQYLDSFNFRARQQLLKTGPPVTLQPFQHCSSPSRSLTAYDRDRGHRRNRRPDTGTQNSSTNRFAALAEEDDATATPTPIFDLEAETEEIIKTQKERLDIRAKVLRTYADAITACTRKFTTGYGLHIANEFQSTLLRHWNQFVRAEEPLIPGNKDTHAPSSLTGTNKPTPPAPAARENTRTDKSVSFANIAKNASRQTPGDVHVHPHRRQNTTIADRTDRRVLLRLKSGSSFFEKGLQIRLALKDKLAIASQDIQDIKPTNTGWAIVARNEKIQQLIFEKQNEWGPCIDLDIAEKQIPWHTYLIKDFPKTLHSWDGTLLDFKETIEEEIEAQTGQKPERWHVSQKPNNEDPTKATLVISFLKPLNSNFRLLGQGSYSFKLTKPKKLSQCTHCWNFHPPTRCIVTKVCVRCGVKDDMHNADSCDNTTKCANCHGAHEANYENCFARPQKLRGSFQKLSKTQLIYARRLGQEDFKRKNSTQQADSYQLPPAVEQGEEDAYPLQDAEMSGTEPTQTIQAPETNSVNIVDHEGRGVDTQGEKEKEKDDEETEEEAAGEEEAEEDEEEEEEEAEEEDIEEALPPPAQSYPTGANTKHDPRVIPKHHFYITGKGASQTATNQNSTINTSTTKNPYFTIKKQFRPQPRTDDIEPPSEATARESPSEATSREIIEVRAPRRTSATHSPPSSPPLAARGRDQSPSKIRRITTRGPNVDKGEEAHSAALQLAFQEGYNIVLIQEPNTSYNAHKDLCRTQHHPGFLCFSPVDSWNNNLTRPRVLTYVRIDRKIHAEQLLPARHRDLLWVQVNGTTILNIYNRPEEETSLDIIESWTPPNRCVVAGDMNAFHPSWQADRRASQDGRRIFNWTQEHDLVLLNDPETSTTMPKLNKRSSTIDLVFSNIPTATATVEEYLTTGSLHYTIGTEIPDNESSPRTPGKVHVSLPEEIKAFSKHVASAAPSLPSFIRSRQDIDDAAGQLLQILQDAAKACGRLSKGKRARQNPWWSKECNEAHESLRAARYTTESRHGEEVQRARIHLKRTVRRAKRNFWRTIVADITDQADIFRVTRWIKPRQQLQPPPIQHENKVYTTNLERANILRKEKLERRDVSDDIPDPWIPTASPTQQIPFSAHIPISEAQDALLRTGNTTPGMDGITTKMLQAIWPSISHVTTLLYNACLTLGYHPTPFKTAEVAMIPKLNKRDLSDISAWRPISLLSCLSKGLERVIGRRLAFLAIRYKVLHPNQAGALPKRSATDIVTALLYDVERALGNGKMATLVTMDVKGAFDAILPNRLILRLRQQGWPVFLIWWIYHFVSHRKALVRFQDAKTEPAELPCGLPQGSPISPILYLLATTPIYSLPGATERYGYADDTAMLFVGDTLEETTAKANTAITAMETWGQQEAFSFDPDKTEVMHFSRKRNSSSPPVSHQGKEIKAQKAMRWLGVWLDRRLTFNTHIEKWSLKAEKVISQLRFVNNTVRGTSAVAARRAIYAVALPTLFYGLGTWFPGFLSESAHKGARTITKTHLSKLQVILNKACHAVLPVWKTTPQVVLWKEAGIPPADIILKQQQVRTALRYATLDVAHPVSRRLRQAQHELDQSNHPTTRSQTLQRHSRLLRTAAWAKEVERPRLIARRFNDNIPTEAGGERPPKETAAVEFQRWLEDKPPGYVVFSDGSKTERDTAGYGYAVFHNGRLADWSFGQLGRREVFDAEIHGALEGLQCAVLANFTNEPITVCMDNTSVIDCIGATAPNSSQACFRAFQGIGDKYPYQVSVKWCPGHSNIFGNELADLLAKQGANLPVPEHLPSVSYRRRQVKGQIAVDYQQWWQGVERAGYSSLGLTAELRKLPELALPRRLLGYLLAARSQHGDFADYHERFHPGQATLECPCGRQKSPTHLFYCRKIPRHLRARLTPDPEAAIGRFLGRSYKVYLRIADFYYTKINKRY</sequence>
<feature type="compositionally biased region" description="Low complexity" evidence="3">
    <location>
        <begin position="628"/>
        <end position="643"/>
    </location>
</feature>
<feature type="compositionally biased region" description="Acidic residues" evidence="3">
    <location>
        <begin position="560"/>
        <end position="593"/>
    </location>
</feature>
<dbReference type="GO" id="GO:0003676">
    <property type="term" value="F:nucleic acid binding"/>
    <property type="evidence" value="ECO:0007669"/>
    <property type="project" value="InterPro"/>
</dbReference>
<dbReference type="SUPFAM" id="SSF53098">
    <property type="entry name" value="Ribonuclease H-like"/>
    <property type="match status" value="1"/>
</dbReference>
<keyword evidence="6" id="KW-0548">Nucleotidyltransferase</keyword>
<dbReference type="Proteomes" id="UP000030151">
    <property type="component" value="Unassembled WGS sequence"/>
</dbReference>
<dbReference type="InterPro" id="IPR036691">
    <property type="entry name" value="Endo/exonu/phosph_ase_sf"/>
</dbReference>
<dbReference type="InterPro" id="IPR036397">
    <property type="entry name" value="RNaseH_sf"/>
</dbReference>
<dbReference type="PROSITE" id="PS50878">
    <property type="entry name" value="RT_POL"/>
    <property type="match status" value="1"/>
</dbReference>
<keyword evidence="6" id="KW-0695">RNA-directed DNA polymerase</keyword>
<dbReference type="InterPro" id="IPR000477">
    <property type="entry name" value="RT_dom"/>
</dbReference>
<feature type="region of interest" description="Disordered" evidence="3">
    <location>
        <begin position="490"/>
        <end position="730"/>
    </location>
</feature>
<organism evidence="6 7">
    <name type="scientific">Metarhizium robertsii</name>
    <dbReference type="NCBI Taxonomy" id="568076"/>
    <lineage>
        <taxon>Eukaryota</taxon>
        <taxon>Fungi</taxon>
        <taxon>Dikarya</taxon>
        <taxon>Ascomycota</taxon>
        <taxon>Pezizomycotina</taxon>
        <taxon>Sordariomycetes</taxon>
        <taxon>Hypocreomycetidae</taxon>
        <taxon>Hypocreales</taxon>
        <taxon>Clavicipitaceae</taxon>
        <taxon>Metarhizium</taxon>
    </lineage>
</organism>
<protein>
    <submittedName>
        <fullName evidence="6">Reverse transcriptase domain protein</fullName>
    </submittedName>
</protein>
<dbReference type="PANTHER" id="PTHR33481:SF1">
    <property type="entry name" value="ENDONUCLEASE_EXONUCLEASE_PHOSPHATASE DOMAIN-CONTAINING PROTEIN-RELATED"/>
    <property type="match status" value="1"/>
</dbReference>
<feature type="compositionally biased region" description="Basic and acidic residues" evidence="3">
    <location>
        <begin position="543"/>
        <end position="559"/>
    </location>
</feature>
<dbReference type="Pfam" id="PF00075">
    <property type="entry name" value="RNase_H"/>
    <property type="match status" value="1"/>
</dbReference>
<evidence type="ECO:0000256" key="2">
    <source>
        <dbReference type="ARBA" id="ARBA00023128"/>
    </source>
</evidence>
<dbReference type="GO" id="GO:0003964">
    <property type="term" value="F:RNA-directed DNA polymerase activity"/>
    <property type="evidence" value="ECO:0007669"/>
    <property type="project" value="UniProtKB-KW"/>
</dbReference>
<proteinExistence type="predicted"/>
<dbReference type="CDD" id="cd09276">
    <property type="entry name" value="Rnase_HI_RT_non_LTR"/>
    <property type="match status" value="1"/>
</dbReference>
<reference evidence="6 7" key="1">
    <citation type="submission" date="2014-02" db="EMBL/GenBank/DDBJ databases">
        <title>The genome sequence of the entomopathogenic fungus Metarhizium robertsii ARSEF 2575.</title>
        <authorList>
            <person name="Giuliano Garisto Donzelli B."/>
            <person name="Roe B.A."/>
            <person name="Macmil S.L."/>
            <person name="Krasnoff S.B."/>
            <person name="Gibson D.M."/>
        </authorList>
    </citation>
    <scope>NUCLEOTIDE SEQUENCE [LARGE SCALE GENOMIC DNA]</scope>
    <source>
        <strain evidence="6 7">ARSEF 2575</strain>
    </source>
</reference>
<keyword evidence="6" id="KW-0808">Transferase</keyword>
<dbReference type="InterPro" id="IPR005135">
    <property type="entry name" value="Endo/exonuclease/phosphatase"/>
</dbReference>
<feature type="region of interest" description="Disordered" evidence="3">
    <location>
        <begin position="166"/>
        <end position="201"/>
    </location>
</feature>
<dbReference type="HOGENOM" id="CLU_000680_23_0_1"/>
<dbReference type="SUPFAM" id="SSF56672">
    <property type="entry name" value="DNA/RNA polymerases"/>
    <property type="match status" value="1"/>
</dbReference>
<comment type="subcellular location">
    <subcellularLocation>
        <location evidence="1">Mitochondrion</location>
    </subcellularLocation>
</comment>
<dbReference type="PANTHER" id="PTHR33481">
    <property type="entry name" value="REVERSE TRANSCRIPTASE"/>
    <property type="match status" value="1"/>
</dbReference>
<feature type="domain" description="Reverse transcriptase" evidence="4">
    <location>
        <begin position="1185"/>
        <end position="1455"/>
    </location>
</feature>
<comment type="caution">
    <text evidence="6">The sequence shown here is derived from an EMBL/GenBank/DDBJ whole genome shotgun (WGS) entry which is preliminary data.</text>
</comment>
<feature type="compositionally biased region" description="Polar residues" evidence="3">
    <location>
        <begin position="176"/>
        <end position="185"/>
    </location>
</feature>
<feature type="compositionally biased region" description="Basic and acidic residues" evidence="3">
    <location>
        <begin position="670"/>
        <end position="688"/>
    </location>
</feature>
<dbReference type="SUPFAM" id="SSF56219">
    <property type="entry name" value="DNase I-like"/>
    <property type="match status" value="1"/>
</dbReference>
<feature type="domain" description="RNase H type-1" evidence="5">
    <location>
        <begin position="1672"/>
        <end position="1805"/>
    </location>
</feature>
<dbReference type="InterPro" id="IPR012337">
    <property type="entry name" value="RNaseH-like_sf"/>
</dbReference>
<dbReference type="Pfam" id="PF14529">
    <property type="entry name" value="Exo_endo_phos_2"/>
    <property type="match status" value="1"/>
</dbReference>
<dbReference type="InterPro" id="IPR002156">
    <property type="entry name" value="RNaseH_domain"/>
</dbReference>
<feature type="region of interest" description="Disordered" evidence="3">
    <location>
        <begin position="38"/>
        <end position="80"/>
    </location>
</feature>
<gene>
    <name evidence="6" type="ORF">X797_012351</name>
</gene>
<evidence type="ECO:0000259" key="5">
    <source>
        <dbReference type="PROSITE" id="PS50879"/>
    </source>
</evidence>
<dbReference type="OrthoDB" id="4939572at2759"/>
<keyword evidence="2" id="KW-0496">Mitochondrion</keyword>
<dbReference type="Pfam" id="PF00078">
    <property type="entry name" value="RVT_1"/>
    <property type="match status" value="1"/>
</dbReference>
<name>A0A014MTX9_9HYPO</name>
<dbReference type="EMBL" id="JELW01000230">
    <property type="protein sequence ID" value="EXU94579.1"/>
    <property type="molecule type" value="Genomic_DNA"/>
</dbReference>
<dbReference type="GO" id="GO:0004523">
    <property type="term" value="F:RNA-DNA hybrid ribonuclease activity"/>
    <property type="evidence" value="ECO:0007669"/>
    <property type="project" value="InterPro"/>
</dbReference>
<feature type="compositionally biased region" description="Polar residues" evidence="3">
    <location>
        <begin position="526"/>
        <end position="541"/>
    </location>
</feature>
<dbReference type="PROSITE" id="PS50879">
    <property type="entry name" value="RNASE_H_1"/>
    <property type="match status" value="1"/>
</dbReference>
<evidence type="ECO:0000256" key="1">
    <source>
        <dbReference type="ARBA" id="ARBA00004173"/>
    </source>
</evidence>
<dbReference type="InterPro" id="IPR043502">
    <property type="entry name" value="DNA/RNA_pol_sf"/>
</dbReference>
<evidence type="ECO:0000313" key="7">
    <source>
        <dbReference type="Proteomes" id="UP000030151"/>
    </source>
</evidence>
<evidence type="ECO:0000256" key="3">
    <source>
        <dbReference type="SAM" id="MobiDB-lite"/>
    </source>
</evidence>
<dbReference type="GO" id="GO:0005739">
    <property type="term" value="C:mitochondrion"/>
    <property type="evidence" value="ECO:0007669"/>
    <property type="project" value="UniProtKB-SubCell"/>
</dbReference>
<dbReference type="CDD" id="cd01650">
    <property type="entry name" value="RT_nLTR_like"/>
    <property type="match status" value="1"/>
</dbReference>
<dbReference type="Gene3D" id="3.30.420.10">
    <property type="entry name" value="Ribonuclease H-like superfamily/Ribonuclease H"/>
    <property type="match status" value="1"/>
</dbReference>
<feature type="compositionally biased region" description="Polar residues" evidence="3">
    <location>
        <begin position="43"/>
        <end position="55"/>
    </location>
</feature>
<dbReference type="Gene3D" id="3.60.10.10">
    <property type="entry name" value="Endonuclease/exonuclease/phosphatase"/>
    <property type="match status" value="1"/>
</dbReference>
<evidence type="ECO:0000259" key="4">
    <source>
        <dbReference type="PROSITE" id="PS50878"/>
    </source>
</evidence>
<dbReference type="eggNOG" id="KOG1075">
    <property type="taxonomic scope" value="Eukaryota"/>
</dbReference>
<evidence type="ECO:0000313" key="6">
    <source>
        <dbReference type="EMBL" id="EXU94579.1"/>
    </source>
</evidence>
<accession>A0A014MTX9</accession>